<gene>
    <name evidence="1" type="ORF">FHX34_102181</name>
</gene>
<dbReference type="OrthoDB" id="9991744at2"/>
<organism evidence="1 2">
    <name type="scientific">Actinoplanes teichomyceticus</name>
    <dbReference type="NCBI Taxonomy" id="1867"/>
    <lineage>
        <taxon>Bacteria</taxon>
        <taxon>Bacillati</taxon>
        <taxon>Actinomycetota</taxon>
        <taxon>Actinomycetes</taxon>
        <taxon>Micromonosporales</taxon>
        <taxon>Micromonosporaceae</taxon>
        <taxon>Actinoplanes</taxon>
    </lineage>
</organism>
<dbReference type="EMBL" id="VIWY01000002">
    <property type="protein sequence ID" value="TWG23632.1"/>
    <property type="molecule type" value="Genomic_DNA"/>
</dbReference>
<keyword evidence="2" id="KW-1185">Reference proteome</keyword>
<name>A0A561WID1_ACTTI</name>
<reference evidence="1 2" key="1">
    <citation type="submission" date="2019-06" db="EMBL/GenBank/DDBJ databases">
        <title>Sequencing the genomes of 1000 actinobacteria strains.</title>
        <authorList>
            <person name="Klenk H.-P."/>
        </authorList>
    </citation>
    <scope>NUCLEOTIDE SEQUENCE [LARGE SCALE GENOMIC DNA]</scope>
    <source>
        <strain evidence="1 2">DSM 43866</strain>
    </source>
</reference>
<dbReference type="RefSeq" id="WP_122976873.1">
    <property type="nucleotide sequence ID" value="NZ_BOMX01000034.1"/>
</dbReference>
<accession>A0A561WID1</accession>
<dbReference type="Proteomes" id="UP000320239">
    <property type="component" value="Unassembled WGS sequence"/>
</dbReference>
<evidence type="ECO:0000313" key="2">
    <source>
        <dbReference type="Proteomes" id="UP000320239"/>
    </source>
</evidence>
<comment type="caution">
    <text evidence="1">The sequence shown here is derived from an EMBL/GenBank/DDBJ whole genome shotgun (WGS) entry which is preliminary data.</text>
</comment>
<dbReference type="SUPFAM" id="SSF140453">
    <property type="entry name" value="EsxAB dimer-like"/>
    <property type="match status" value="1"/>
</dbReference>
<protein>
    <submittedName>
        <fullName evidence="1">Excreted virulence factor EspC (Type VII ESX diderm)</fullName>
    </submittedName>
</protein>
<proteinExistence type="predicted"/>
<dbReference type="AlphaFoldDB" id="A0A561WID1"/>
<dbReference type="InterPro" id="IPR036689">
    <property type="entry name" value="ESAT-6-like_sf"/>
</dbReference>
<sequence length="101" mass="10671">MSFEVEPEVLDTVAAGLSADAQALQAQVAKLQDAAVTSDAYGRIGALVGVNTEYQELLGEATREIAEAAAVLDRASALLRFNAESYRSTDAAHAEQFGKVR</sequence>
<evidence type="ECO:0000313" key="1">
    <source>
        <dbReference type="EMBL" id="TWG23632.1"/>
    </source>
</evidence>